<evidence type="ECO:0000256" key="3">
    <source>
        <dbReference type="ARBA" id="ARBA00005145"/>
    </source>
</evidence>
<evidence type="ECO:0000256" key="10">
    <source>
        <dbReference type="ARBA" id="ARBA00023315"/>
    </source>
</evidence>
<evidence type="ECO:0000313" key="17">
    <source>
        <dbReference type="Proteomes" id="UP000813018"/>
    </source>
</evidence>
<comment type="function">
    <text evidence="2 12">E2 component of the 2-oxoglutarate dehydrogenase (OGDH) complex which catalyzes the second step in the conversion of 2-oxoglutarate to succinyl-CoA and CO(2).</text>
</comment>
<keyword evidence="10 12" id="KW-0012">Acyltransferase</keyword>
<dbReference type="CDD" id="cd06849">
    <property type="entry name" value="lipoyl_domain"/>
    <property type="match status" value="2"/>
</dbReference>
<dbReference type="SUPFAM" id="SSF47005">
    <property type="entry name" value="Peripheral subunit-binding domain of 2-oxo acid dehydrogenase complex"/>
    <property type="match status" value="1"/>
</dbReference>
<feature type="region of interest" description="Disordered" evidence="13">
    <location>
        <begin position="258"/>
        <end position="300"/>
    </location>
</feature>
<dbReference type="PANTHER" id="PTHR43416:SF5">
    <property type="entry name" value="DIHYDROLIPOYLLYSINE-RESIDUE SUCCINYLTRANSFERASE COMPONENT OF 2-OXOGLUTARATE DEHYDROGENASE COMPLEX, MITOCHONDRIAL"/>
    <property type="match status" value="1"/>
</dbReference>
<sequence length="522" mass="55105">MSLEVKVPAVGESITEVTIAQWLKKDGDRVEMDEVIAELESDKATFELPAEAAGILRIVAQEGDTVDVGAIICKIDQDGAASATSAPAAEQAAAPIAQESAPATAAGAGEAVEMKVPTVGESISEVTIASWLKNDGDHVEMDEVIAELESDKATFELPAEAAGTLQIVAQEGDTVEIGGLLCKIVPGAGHVKANAQAAAKQEAANQAVASQPAAAPSGAQTYASGTPSPAAGKILAEKGINAADVQGSGRDGRITKEDAQNAQARPAAQPAAAPKQETAASAEAPAATGDRNQRREKMSSLRRTVARRLVQVKNETAMLTTFNEVDMKPIMDIRAKYKDKFKEVHEVGLGFMSFFTKACTVALKEWPAVNAQIDGNDMIFSDFVDVSIAVSSPKGLVVPVIRNAEQLTLDGIEKEVIRLAKKARDGKLSIEEMTGGTFTITNGGVFGSMMSTPIINAPQSAILGMHNIVQRPVAINGQVEIRPMMYLALSYDHRIIDGRESVSFLVRVKELLEDPMRLLLGV</sequence>
<dbReference type="GO" id="GO:0004149">
    <property type="term" value="F:dihydrolipoyllysine-residue succinyltransferase activity"/>
    <property type="evidence" value="ECO:0007669"/>
    <property type="project" value="UniProtKB-EC"/>
</dbReference>
<feature type="domain" description="Peripheral subunit-binding (PSBD)" evidence="15">
    <location>
        <begin position="226"/>
        <end position="263"/>
    </location>
</feature>
<dbReference type="InterPro" id="IPR011053">
    <property type="entry name" value="Single_hybrid_motif"/>
</dbReference>
<keyword evidence="17" id="KW-1185">Reference proteome</keyword>
<comment type="catalytic activity">
    <reaction evidence="11 12">
        <text>N(6)-[(R)-dihydrolipoyl]-L-lysyl-[protein] + succinyl-CoA = N(6)-[(R)-S(8)-succinyldihydrolipoyl]-L-lysyl-[protein] + CoA</text>
        <dbReference type="Rhea" id="RHEA:15213"/>
        <dbReference type="Rhea" id="RHEA-COMP:10475"/>
        <dbReference type="Rhea" id="RHEA-COMP:20092"/>
        <dbReference type="ChEBI" id="CHEBI:57287"/>
        <dbReference type="ChEBI" id="CHEBI:57292"/>
        <dbReference type="ChEBI" id="CHEBI:83100"/>
        <dbReference type="ChEBI" id="CHEBI:83120"/>
        <dbReference type="EC" id="2.3.1.61"/>
    </reaction>
</comment>
<dbReference type="InterPro" id="IPR006255">
    <property type="entry name" value="SucB"/>
</dbReference>
<dbReference type="InterPro" id="IPR001078">
    <property type="entry name" value="2-oxoacid_DH_actylTfrase"/>
</dbReference>
<dbReference type="Pfam" id="PF02817">
    <property type="entry name" value="E3_binding"/>
    <property type="match status" value="1"/>
</dbReference>
<dbReference type="Gene3D" id="4.10.320.10">
    <property type="entry name" value="E3-binding domain"/>
    <property type="match status" value="1"/>
</dbReference>
<dbReference type="EMBL" id="JAHYXK010000035">
    <property type="protein sequence ID" value="MBW7469320.1"/>
    <property type="molecule type" value="Genomic_DNA"/>
</dbReference>
<dbReference type="Gene3D" id="3.30.559.10">
    <property type="entry name" value="Chloramphenicol acetyltransferase-like domain"/>
    <property type="match status" value="1"/>
</dbReference>
<dbReference type="PROSITE" id="PS00189">
    <property type="entry name" value="LIPOYL"/>
    <property type="match status" value="2"/>
</dbReference>
<gene>
    <name evidence="16" type="primary">odhB</name>
    <name evidence="16" type="ORF">K0O23_19785</name>
</gene>
<evidence type="ECO:0000256" key="8">
    <source>
        <dbReference type="ARBA" id="ARBA00022679"/>
    </source>
</evidence>
<dbReference type="PANTHER" id="PTHR43416">
    <property type="entry name" value="DIHYDROLIPOYLLYSINE-RESIDUE SUCCINYLTRANSFERASE COMPONENT OF 2-OXOGLUTARATE DEHYDROGENASE COMPLEX, MITOCHONDRIAL-RELATED"/>
    <property type="match status" value="1"/>
</dbReference>
<evidence type="ECO:0000256" key="1">
    <source>
        <dbReference type="ARBA" id="ARBA00001938"/>
    </source>
</evidence>
<dbReference type="InterPro" id="IPR023213">
    <property type="entry name" value="CAT-like_dom_sf"/>
</dbReference>
<keyword evidence="9 12" id="KW-0450">Lipoyl</keyword>
<dbReference type="InterPro" id="IPR050537">
    <property type="entry name" value="2-oxoacid_dehydrogenase"/>
</dbReference>
<comment type="pathway">
    <text evidence="3 12">Amino-acid degradation; L-lysine degradation via saccharopine pathway; glutaryl-CoA from L-lysine: step 6/6.</text>
</comment>
<comment type="cofactor">
    <cofactor evidence="1">
        <name>(R)-lipoate</name>
        <dbReference type="ChEBI" id="CHEBI:83088"/>
    </cofactor>
</comment>
<protein>
    <recommendedName>
        <fullName evidence="6 12">Dihydrolipoyllysine-residue succinyltransferase component of 2-oxoglutarate dehydrogenase complex</fullName>
        <ecNumber evidence="5 12">2.3.1.61</ecNumber>
    </recommendedName>
    <alternativeName>
        <fullName evidence="12">2-oxoglutarate dehydrogenase complex component E2</fullName>
    </alternativeName>
</protein>
<dbReference type="InterPro" id="IPR036625">
    <property type="entry name" value="E3-bd_dom_sf"/>
</dbReference>
<evidence type="ECO:0000256" key="4">
    <source>
        <dbReference type="ARBA" id="ARBA00007317"/>
    </source>
</evidence>
<evidence type="ECO:0000256" key="9">
    <source>
        <dbReference type="ARBA" id="ARBA00022823"/>
    </source>
</evidence>
<keyword evidence="8 12" id="KW-0808">Transferase</keyword>
<dbReference type="InterPro" id="IPR003016">
    <property type="entry name" value="2-oxoA_DH_lipoyl-BS"/>
</dbReference>
<dbReference type="PROSITE" id="PS51826">
    <property type="entry name" value="PSBD"/>
    <property type="match status" value="1"/>
</dbReference>
<organism evidence="16 17">
    <name type="scientific">Pontibacter aydingkolensis</name>
    <dbReference type="NCBI Taxonomy" id="1911536"/>
    <lineage>
        <taxon>Bacteria</taxon>
        <taxon>Pseudomonadati</taxon>
        <taxon>Bacteroidota</taxon>
        <taxon>Cytophagia</taxon>
        <taxon>Cytophagales</taxon>
        <taxon>Hymenobacteraceae</taxon>
        <taxon>Pontibacter</taxon>
    </lineage>
</organism>
<evidence type="ECO:0000259" key="14">
    <source>
        <dbReference type="PROSITE" id="PS50968"/>
    </source>
</evidence>
<dbReference type="PROSITE" id="PS50968">
    <property type="entry name" value="BIOTINYL_LIPOYL"/>
    <property type="match status" value="2"/>
</dbReference>
<comment type="similarity">
    <text evidence="4 12">Belongs to the 2-oxoacid dehydrogenase family.</text>
</comment>
<evidence type="ECO:0000256" key="7">
    <source>
        <dbReference type="ARBA" id="ARBA00022532"/>
    </source>
</evidence>
<evidence type="ECO:0000256" key="13">
    <source>
        <dbReference type="SAM" id="MobiDB-lite"/>
    </source>
</evidence>
<evidence type="ECO:0000259" key="15">
    <source>
        <dbReference type="PROSITE" id="PS51826"/>
    </source>
</evidence>
<evidence type="ECO:0000256" key="5">
    <source>
        <dbReference type="ARBA" id="ARBA00012945"/>
    </source>
</evidence>
<dbReference type="RefSeq" id="WP_219879193.1">
    <property type="nucleotide sequence ID" value="NZ_JAHYXK010000035.1"/>
</dbReference>
<evidence type="ECO:0000256" key="12">
    <source>
        <dbReference type="RuleBase" id="RU361138"/>
    </source>
</evidence>
<evidence type="ECO:0000256" key="6">
    <source>
        <dbReference type="ARBA" id="ARBA00019511"/>
    </source>
</evidence>
<dbReference type="SUPFAM" id="SSF52777">
    <property type="entry name" value="CoA-dependent acyltransferases"/>
    <property type="match status" value="1"/>
</dbReference>
<feature type="domain" description="Lipoyl-binding" evidence="14">
    <location>
        <begin position="111"/>
        <end position="185"/>
    </location>
</feature>
<dbReference type="Pfam" id="PF00198">
    <property type="entry name" value="2-oxoacid_dh"/>
    <property type="match status" value="1"/>
</dbReference>
<evidence type="ECO:0000256" key="2">
    <source>
        <dbReference type="ARBA" id="ARBA00004052"/>
    </source>
</evidence>
<evidence type="ECO:0000256" key="11">
    <source>
        <dbReference type="ARBA" id="ARBA00052761"/>
    </source>
</evidence>
<dbReference type="NCBIfam" id="NF004309">
    <property type="entry name" value="PRK05704.1"/>
    <property type="match status" value="1"/>
</dbReference>
<dbReference type="NCBIfam" id="TIGR01347">
    <property type="entry name" value="sucB"/>
    <property type="match status" value="1"/>
</dbReference>
<accession>A0ABS7CZV2</accession>
<name>A0ABS7CZV2_9BACT</name>
<proteinExistence type="inferred from homology"/>
<feature type="compositionally biased region" description="Low complexity" evidence="13">
    <location>
        <begin position="260"/>
        <end position="288"/>
    </location>
</feature>
<dbReference type="Gene3D" id="2.40.50.100">
    <property type="match status" value="2"/>
</dbReference>
<evidence type="ECO:0000313" key="16">
    <source>
        <dbReference type="EMBL" id="MBW7469320.1"/>
    </source>
</evidence>
<feature type="domain" description="Lipoyl-binding" evidence="14">
    <location>
        <begin position="2"/>
        <end position="76"/>
    </location>
</feature>
<dbReference type="InterPro" id="IPR004167">
    <property type="entry name" value="PSBD"/>
</dbReference>
<reference evidence="16 17" key="1">
    <citation type="journal article" date="2016" name="Int. J. Syst. Evol. Microbiol.">
        <title>Pontibacter aydingkolensis sp. nov., isolated from soil of a salt lake.</title>
        <authorList>
            <person name="Osman G."/>
            <person name="Zhang T."/>
            <person name="Lou K."/>
            <person name="Gao Y."/>
            <person name="Chang W."/>
            <person name="Lin Q."/>
            <person name="Yang H.M."/>
            <person name="Huo X.D."/>
            <person name="Wang N."/>
        </authorList>
    </citation>
    <scope>NUCLEOTIDE SEQUENCE [LARGE SCALE GENOMIC DNA]</scope>
    <source>
        <strain evidence="16 17">KACC 19255</strain>
    </source>
</reference>
<comment type="caution">
    <text evidence="16">The sequence shown here is derived from an EMBL/GenBank/DDBJ whole genome shotgun (WGS) entry which is preliminary data.</text>
</comment>
<dbReference type="Pfam" id="PF00364">
    <property type="entry name" value="Biotin_lipoyl"/>
    <property type="match status" value="2"/>
</dbReference>
<keyword evidence="7 12" id="KW-0816">Tricarboxylic acid cycle</keyword>
<dbReference type="Proteomes" id="UP000813018">
    <property type="component" value="Unassembled WGS sequence"/>
</dbReference>
<dbReference type="EC" id="2.3.1.61" evidence="5 12"/>
<dbReference type="InterPro" id="IPR000089">
    <property type="entry name" value="Biotin_lipoyl"/>
</dbReference>
<dbReference type="SUPFAM" id="SSF51230">
    <property type="entry name" value="Single hybrid motif"/>
    <property type="match status" value="2"/>
</dbReference>